<comment type="caution">
    <text evidence="2">The sequence shown here is derived from an EMBL/GenBank/DDBJ whole genome shotgun (WGS) entry which is preliminary data.</text>
</comment>
<gene>
    <name evidence="2" type="ORF">ACFMB1_07275</name>
</gene>
<accession>A0ABW1KVM0</accession>
<evidence type="ECO:0000313" key="3">
    <source>
        <dbReference type="Proteomes" id="UP001596116"/>
    </source>
</evidence>
<dbReference type="InterPro" id="IPR047111">
    <property type="entry name" value="YbaP-like"/>
</dbReference>
<dbReference type="CDD" id="cd14789">
    <property type="entry name" value="Tiki"/>
    <property type="match status" value="1"/>
</dbReference>
<keyword evidence="2" id="KW-0378">Hydrolase</keyword>
<evidence type="ECO:0000313" key="2">
    <source>
        <dbReference type="EMBL" id="MFC6035340.1"/>
    </source>
</evidence>
<dbReference type="RefSeq" id="WP_379879337.1">
    <property type="nucleotide sequence ID" value="NZ_JBHPON010000001.1"/>
</dbReference>
<reference evidence="2 3" key="1">
    <citation type="submission" date="2024-09" db="EMBL/GenBank/DDBJ databases">
        <authorList>
            <person name="Zhang Z.-H."/>
        </authorList>
    </citation>
    <scope>NUCLEOTIDE SEQUENCE [LARGE SCALE GENOMIC DNA]</scope>
    <source>
        <strain evidence="2 3">HHTR114</strain>
    </source>
</reference>
<sequence>MNHFKTAAIALSAFIVFSSAHALAQPQPLPPEPEPAQAAPDAGAAKIATPAMWRVADEDSEFILLGTIHFLPPSLEWRNPAVTSAFESADIIYFEANPDDATDLAEVGNLIRMEGANPPGVKLSSMLGISDANKLREISQELQLSFAQIDPLRPWNAFLALTLQLLNSQGFDPGSGVDRALVSEAKIMGKDIRYFETMSEQIGFFTQLDPKTERDMLVITIRNWDDERDSMNDLVEAWAAGDTTYVDTSLNEEMREKVPAAFNVLIADRNAAWAETLDAELREHSGKAMVAVGAAHLVGGEFSVPALLEAKGYEVSRYGVSETAAETIPDAANDNEPDE</sequence>
<name>A0ABW1KVM0_9PROT</name>
<dbReference type="PANTHER" id="PTHR40590">
    <property type="entry name" value="CYTOPLASMIC PROTEIN-RELATED"/>
    <property type="match status" value="1"/>
</dbReference>
<dbReference type="EMBL" id="JBHPON010000001">
    <property type="protein sequence ID" value="MFC6035340.1"/>
    <property type="molecule type" value="Genomic_DNA"/>
</dbReference>
<feature type="signal peptide" evidence="1">
    <location>
        <begin position="1"/>
        <end position="24"/>
    </location>
</feature>
<protein>
    <submittedName>
        <fullName evidence="2">TraB/GumN family protein</fullName>
        <ecNumber evidence="2">3.4.-.-</ecNumber>
    </submittedName>
</protein>
<dbReference type="Proteomes" id="UP001596116">
    <property type="component" value="Unassembled WGS sequence"/>
</dbReference>
<dbReference type="Pfam" id="PF01963">
    <property type="entry name" value="TraB_PrgY_gumN"/>
    <property type="match status" value="1"/>
</dbReference>
<dbReference type="InterPro" id="IPR002816">
    <property type="entry name" value="TraB/PrgY/GumN_fam"/>
</dbReference>
<dbReference type="PANTHER" id="PTHR40590:SF1">
    <property type="entry name" value="CYTOPLASMIC PROTEIN"/>
    <property type="match status" value="1"/>
</dbReference>
<keyword evidence="1" id="KW-0732">Signal</keyword>
<dbReference type="GO" id="GO:0016787">
    <property type="term" value="F:hydrolase activity"/>
    <property type="evidence" value="ECO:0007669"/>
    <property type="project" value="UniProtKB-KW"/>
</dbReference>
<evidence type="ECO:0000256" key="1">
    <source>
        <dbReference type="SAM" id="SignalP"/>
    </source>
</evidence>
<organism evidence="2 3">
    <name type="scientific">Hyphococcus aureus</name>
    <dbReference type="NCBI Taxonomy" id="2666033"/>
    <lineage>
        <taxon>Bacteria</taxon>
        <taxon>Pseudomonadati</taxon>
        <taxon>Pseudomonadota</taxon>
        <taxon>Alphaproteobacteria</taxon>
        <taxon>Parvularculales</taxon>
        <taxon>Parvularculaceae</taxon>
        <taxon>Hyphococcus</taxon>
    </lineage>
</organism>
<keyword evidence="3" id="KW-1185">Reference proteome</keyword>
<proteinExistence type="predicted"/>
<dbReference type="EC" id="3.4.-.-" evidence="2"/>
<feature type="chain" id="PRO_5047225873" evidence="1">
    <location>
        <begin position="25"/>
        <end position="339"/>
    </location>
</feature>